<dbReference type="PROSITE" id="PS50802">
    <property type="entry name" value="OTU"/>
    <property type="match status" value="1"/>
</dbReference>
<organism evidence="3 4">
    <name type="scientific">Vigna mungo</name>
    <name type="common">Black gram</name>
    <name type="synonym">Phaseolus mungo</name>
    <dbReference type="NCBI Taxonomy" id="3915"/>
    <lineage>
        <taxon>Eukaryota</taxon>
        <taxon>Viridiplantae</taxon>
        <taxon>Streptophyta</taxon>
        <taxon>Embryophyta</taxon>
        <taxon>Tracheophyta</taxon>
        <taxon>Spermatophyta</taxon>
        <taxon>Magnoliopsida</taxon>
        <taxon>eudicotyledons</taxon>
        <taxon>Gunneridae</taxon>
        <taxon>Pentapetalae</taxon>
        <taxon>rosids</taxon>
        <taxon>fabids</taxon>
        <taxon>Fabales</taxon>
        <taxon>Fabaceae</taxon>
        <taxon>Papilionoideae</taxon>
        <taxon>50 kb inversion clade</taxon>
        <taxon>NPAAA clade</taxon>
        <taxon>indigoferoid/millettioid clade</taxon>
        <taxon>Phaseoleae</taxon>
        <taxon>Vigna</taxon>
    </lineage>
</organism>
<evidence type="ECO:0000313" key="3">
    <source>
        <dbReference type="EMBL" id="WVZ16899.1"/>
    </source>
</evidence>
<dbReference type="PANTHER" id="PTHR31569">
    <property type="entry name" value="SWIM-TYPE DOMAIN-CONTAINING PROTEIN"/>
    <property type="match status" value="1"/>
</dbReference>
<dbReference type="InterPro" id="IPR018289">
    <property type="entry name" value="MULE_transposase_dom"/>
</dbReference>
<dbReference type="GO" id="GO:0010106">
    <property type="term" value="P:cellular response to iron ion starvation"/>
    <property type="evidence" value="ECO:0007669"/>
    <property type="project" value="InterPro"/>
</dbReference>
<proteinExistence type="predicted"/>
<dbReference type="InterPro" id="IPR052579">
    <property type="entry name" value="Zinc_finger_SWIM"/>
</dbReference>
<dbReference type="GO" id="GO:0000981">
    <property type="term" value="F:DNA-binding transcription factor activity, RNA polymerase II-specific"/>
    <property type="evidence" value="ECO:0007669"/>
    <property type="project" value="InterPro"/>
</dbReference>
<dbReference type="PANTHER" id="PTHR31569:SF4">
    <property type="entry name" value="SWIM-TYPE DOMAIN-CONTAINING PROTEIN"/>
    <property type="match status" value="1"/>
</dbReference>
<protein>
    <recommendedName>
        <fullName evidence="2">OTU domain-containing protein</fullName>
    </recommendedName>
</protein>
<evidence type="ECO:0000259" key="2">
    <source>
        <dbReference type="PROSITE" id="PS50802"/>
    </source>
</evidence>
<dbReference type="Proteomes" id="UP001374535">
    <property type="component" value="Chromosome 3"/>
</dbReference>
<feature type="domain" description="OTU" evidence="2">
    <location>
        <begin position="754"/>
        <end position="889"/>
    </location>
</feature>
<dbReference type="CDD" id="cd22744">
    <property type="entry name" value="OTU"/>
    <property type="match status" value="1"/>
</dbReference>
<dbReference type="GO" id="GO:0045944">
    <property type="term" value="P:positive regulation of transcription by RNA polymerase II"/>
    <property type="evidence" value="ECO:0007669"/>
    <property type="project" value="InterPro"/>
</dbReference>
<dbReference type="Pfam" id="PF10551">
    <property type="entry name" value="MULE"/>
    <property type="match status" value="1"/>
</dbReference>
<dbReference type="EMBL" id="CP144698">
    <property type="protein sequence ID" value="WVZ16899.1"/>
    <property type="molecule type" value="Genomic_DNA"/>
</dbReference>
<accession>A0AAQ3S2J3</accession>
<dbReference type="InterPro" id="IPR003323">
    <property type="entry name" value="OTU_dom"/>
</dbReference>
<dbReference type="InterPro" id="IPR014842">
    <property type="entry name" value="AFT"/>
</dbReference>
<sequence length="960" mass="109713">MKIHLSEEDIEDGIGRRGDRVWKFEIKDILRFWKKPSNGSGRHMEGGRTRGGANACPLKVKEGVVVVLKVEDRVDKMSKEVNKQIVVATNNSVDCSDAFNTTEIFPSRDAMLNWARDVAKENGFVLIILRSETSTKPTRTTRRNQRKTFVILGCDRSGKYRGLYKNELSQKVNSTRKCECPFRLRGKALKKAEGWTVKVMCGCHNHELEETLVGHPYAGRLSAEEKSLVDDMTKNMMKPKDILLTLKDYNMDNVTTIKQIYNARHAYRSSQKGLEMQYLLKLLERERYVYWHRKVDDSNVIRDIFWTHPDAIKLLGAFNTVLIIDSIYTTTRYPLPLLEIVGVTSTELTFSVAFAFVESELADNFTWALQKLRGLIVKDEDIPQVIVTNRDISLMNAVQVVFPSSSNLLCRSHINKNVKSKCMSIVHPKEKQDLVMNAWDVVVNSSNESEYMQRLALFEKVCSGFPNFGEYVKNMWLIPHKEKFVTSWTNQVMHLGNTTTDRVESTNCKLKNLLQDSKEDMCSYWDAMNDMITLQHTEIKLSFEKSINVVDHMHNTPLYIKLQGLVSRSALSHITDEYDRVKAVGTDSSKCYCIVRTTHGLPCACELAKYSTMCHPVPLEAIHVHWKKLNFIDGGMNDEEYELSLQPELDALLKRFQELDCAGKLVLKAKLHELAFPDTTSKCPTPTVVRIKGAPKRDRSIHSDISQWGHVDAMRPTHSGSSSCPSSHLVHDSKRRRVLSMMDQFPIQIHPFIEEIIDVKADSNCGYRAVAAQLGMGEESWALVRQDLIRELQQWQDIYAKLFGSNDRVAELRQSLYVDKETSIKKWMTIPDMGYVIASRYNVVLVALSLKESMTFFPLRGRPPLSESRHRLIAIGLVHDCHFVQVALKAESPLPPTALQWSRYCSAESRFLRDNDSTSADDEIREISEDDEIEEILNEPLPEGEYANDSTLYKGKLFND</sequence>
<dbReference type="AlphaFoldDB" id="A0AAQ3S2J3"/>
<gene>
    <name evidence="3" type="ORF">V8G54_009881</name>
</gene>
<dbReference type="Pfam" id="PF08731">
    <property type="entry name" value="AFT"/>
    <property type="match status" value="1"/>
</dbReference>
<keyword evidence="4" id="KW-1185">Reference proteome</keyword>
<evidence type="ECO:0000256" key="1">
    <source>
        <dbReference type="SAM" id="MobiDB-lite"/>
    </source>
</evidence>
<evidence type="ECO:0000313" key="4">
    <source>
        <dbReference type="Proteomes" id="UP001374535"/>
    </source>
</evidence>
<feature type="region of interest" description="Disordered" evidence="1">
    <location>
        <begin position="941"/>
        <end position="960"/>
    </location>
</feature>
<name>A0AAQ3S2J3_VIGMU</name>
<reference evidence="3 4" key="1">
    <citation type="journal article" date="2023" name="Life. Sci Alliance">
        <title>Evolutionary insights into 3D genome organization and epigenetic landscape of Vigna mungo.</title>
        <authorList>
            <person name="Junaid A."/>
            <person name="Singh B."/>
            <person name="Bhatia S."/>
        </authorList>
    </citation>
    <scope>NUCLEOTIDE SEQUENCE [LARGE SCALE GENOMIC DNA]</scope>
    <source>
        <strain evidence="3">Urdbean</strain>
    </source>
</reference>